<organism evidence="2 3">
    <name type="scientific">Daldinia eschscholtzii</name>
    <dbReference type="NCBI Taxonomy" id="292717"/>
    <lineage>
        <taxon>Eukaryota</taxon>
        <taxon>Fungi</taxon>
        <taxon>Dikarya</taxon>
        <taxon>Ascomycota</taxon>
        <taxon>Pezizomycotina</taxon>
        <taxon>Sordariomycetes</taxon>
        <taxon>Xylariomycetidae</taxon>
        <taxon>Xylariales</taxon>
        <taxon>Hypoxylaceae</taxon>
        <taxon>Daldinia</taxon>
    </lineage>
</organism>
<feature type="region of interest" description="Disordered" evidence="1">
    <location>
        <begin position="436"/>
        <end position="460"/>
    </location>
</feature>
<evidence type="ECO:0000313" key="2">
    <source>
        <dbReference type="EMBL" id="KAK6949717.1"/>
    </source>
</evidence>
<evidence type="ECO:0000313" key="3">
    <source>
        <dbReference type="Proteomes" id="UP001369815"/>
    </source>
</evidence>
<gene>
    <name evidence="2" type="ORF">Daesc_008037</name>
</gene>
<keyword evidence="3" id="KW-1185">Reference proteome</keyword>
<protein>
    <submittedName>
        <fullName evidence="2">Uncharacterized protein</fullName>
    </submittedName>
</protein>
<dbReference type="Proteomes" id="UP001369815">
    <property type="component" value="Unassembled WGS sequence"/>
</dbReference>
<sequence length="460" mass="52415">MDSSEVSPGVCAELPVCGRLAQRIIERLDNSAPLDDLFSVVIEMAKEWEQQTAVPSTRTIGVFEDENEDAHEHLRVLFHTLNRKTLRSLLLGTLPYDLYDEDSPKWENMYNQDGPGTYLIGISVEDRRGAFLSGNEVREVIDHIRDYKAGCEAWVLLEDAYGDSQVSHAQALSLEKAYAIENTMLSEDDQWEEGDEYVRPRYLTGKGKKTIKNIEEMIAMLSKRVDARFDGDVHQISCPPYVGCGHRVPARLLQHDPNYSSMASSSNVLKLLISCIRRIGLKPIVHTIPMIMVWEESQIPLAEMLVTVLAQSLISINGLNVAQPGTSQGSGDRNEDLYFKTKRYVWINRPWFMENIQKSLAFKLNRDLYIDAFDTINERYMDEAQMTKYMKDNDELEGHVEYLKIQINQILDERKAEQETAKETIAEIDRFLNSSTGMFPDLLEDEGEDGDEGETDVIVD</sequence>
<comment type="caution">
    <text evidence="2">The sequence shown here is derived from an EMBL/GenBank/DDBJ whole genome shotgun (WGS) entry which is preliminary data.</text>
</comment>
<name>A0AAX6MBF4_9PEZI</name>
<reference evidence="2 3" key="1">
    <citation type="journal article" date="2024" name="Front Chem Biol">
        <title>Unveiling the potential of Daldinia eschscholtzii MFLUCC 19-0629 through bioactivity and bioinformatics studies for enhanced sustainable agriculture production.</title>
        <authorList>
            <person name="Brooks S."/>
            <person name="Weaver J.A."/>
            <person name="Klomchit A."/>
            <person name="Alharthi S.A."/>
            <person name="Onlamun T."/>
            <person name="Nurani R."/>
            <person name="Vong T.K."/>
            <person name="Alberti F."/>
            <person name="Greco C."/>
        </authorList>
    </citation>
    <scope>NUCLEOTIDE SEQUENCE [LARGE SCALE GENOMIC DNA]</scope>
    <source>
        <strain evidence="2">MFLUCC 19-0629</strain>
    </source>
</reference>
<feature type="compositionally biased region" description="Acidic residues" evidence="1">
    <location>
        <begin position="442"/>
        <end position="460"/>
    </location>
</feature>
<dbReference type="EMBL" id="JBANMG010000008">
    <property type="protein sequence ID" value="KAK6949717.1"/>
    <property type="molecule type" value="Genomic_DNA"/>
</dbReference>
<proteinExistence type="predicted"/>
<dbReference type="AlphaFoldDB" id="A0AAX6MBF4"/>
<accession>A0AAX6MBF4</accession>
<evidence type="ECO:0000256" key="1">
    <source>
        <dbReference type="SAM" id="MobiDB-lite"/>
    </source>
</evidence>